<reference evidence="3" key="1">
    <citation type="submission" date="2017-02" db="UniProtKB">
        <authorList>
            <consortium name="WormBaseParasite"/>
        </authorList>
    </citation>
    <scope>IDENTIFICATION</scope>
</reference>
<protein>
    <submittedName>
        <fullName evidence="3">S-phase kinase-associated protein 2 (inferred by orthology to a human protein)</fullName>
    </submittedName>
</protein>
<dbReference type="InterPro" id="IPR032675">
    <property type="entry name" value="LRR_dom_sf"/>
</dbReference>
<reference evidence="1 2" key="2">
    <citation type="submission" date="2018-11" db="EMBL/GenBank/DDBJ databases">
        <authorList>
            <consortium name="Pathogen Informatics"/>
        </authorList>
    </citation>
    <scope>NUCLEOTIDE SEQUENCE [LARGE SCALE GENOMIC DNA]</scope>
</reference>
<evidence type="ECO:0000313" key="3">
    <source>
        <dbReference type="WBParaSite" id="ASIM_0000598301-mRNA-1"/>
    </source>
</evidence>
<dbReference type="EMBL" id="UYRR01011675">
    <property type="protein sequence ID" value="VDK26051.1"/>
    <property type="molecule type" value="Genomic_DNA"/>
</dbReference>
<name>A0A0M3JED9_ANISI</name>
<accession>A0A0M3JED9</accession>
<dbReference type="WBParaSite" id="ASIM_0000598301-mRNA-1">
    <property type="protein sequence ID" value="ASIM_0000598301-mRNA-1"/>
    <property type="gene ID" value="ASIM_0000598301"/>
</dbReference>
<evidence type="ECO:0000313" key="2">
    <source>
        <dbReference type="Proteomes" id="UP000267096"/>
    </source>
</evidence>
<dbReference type="AlphaFoldDB" id="A0A0M3JED9"/>
<keyword evidence="2" id="KW-1185">Reference proteome</keyword>
<dbReference type="InterPro" id="IPR006553">
    <property type="entry name" value="Leu-rich_rpt_Cys-con_subtyp"/>
</dbReference>
<organism evidence="3">
    <name type="scientific">Anisakis simplex</name>
    <name type="common">Herring worm</name>
    <dbReference type="NCBI Taxonomy" id="6269"/>
    <lineage>
        <taxon>Eukaryota</taxon>
        <taxon>Metazoa</taxon>
        <taxon>Ecdysozoa</taxon>
        <taxon>Nematoda</taxon>
        <taxon>Chromadorea</taxon>
        <taxon>Rhabditida</taxon>
        <taxon>Spirurina</taxon>
        <taxon>Ascaridomorpha</taxon>
        <taxon>Ascaridoidea</taxon>
        <taxon>Anisakidae</taxon>
        <taxon>Anisakis</taxon>
        <taxon>Anisakis simplex complex</taxon>
    </lineage>
</organism>
<dbReference type="InterPro" id="IPR001611">
    <property type="entry name" value="Leu-rich_rpt"/>
</dbReference>
<dbReference type="SMART" id="SM00367">
    <property type="entry name" value="LRR_CC"/>
    <property type="match status" value="2"/>
</dbReference>
<gene>
    <name evidence="1" type="ORF">ASIM_LOCUS5773</name>
</gene>
<sequence>MKLTMRCPNLTEVDLSDCPGITDRSLKAMLHNLEHLKVLSISRCYGIEPTALLLAKHLRTLNVFGNITNEGVILLREHLNRVNVNESCFSTIAVPTHGKDITSIWGHRTRDIY</sequence>
<dbReference type="Proteomes" id="UP000267096">
    <property type="component" value="Unassembled WGS sequence"/>
</dbReference>
<dbReference type="Gene3D" id="3.80.10.10">
    <property type="entry name" value="Ribonuclease Inhibitor"/>
    <property type="match status" value="1"/>
</dbReference>
<dbReference type="OrthoDB" id="2095648at2759"/>
<dbReference type="Pfam" id="PF13516">
    <property type="entry name" value="LRR_6"/>
    <property type="match status" value="2"/>
</dbReference>
<proteinExistence type="predicted"/>
<evidence type="ECO:0000313" key="1">
    <source>
        <dbReference type="EMBL" id="VDK26051.1"/>
    </source>
</evidence>
<dbReference type="SUPFAM" id="SSF52047">
    <property type="entry name" value="RNI-like"/>
    <property type="match status" value="1"/>
</dbReference>